<accession>A0A2P5EA72</accession>
<organism evidence="2 3">
    <name type="scientific">Trema orientale</name>
    <name type="common">Charcoal tree</name>
    <name type="synonym">Celtis orientalis</name>
    <dbReference type="NCBI Taxonomy" id="63057"/>
    <lineage>
        <taxon>Eukaryota</taxon>
        <taxon>Viridiplantae</taxon>
        <taxon>Streptophyta</taxon>
        <taxon>Embryophyta</taxon>
        <taxon>Tracheophyta</taxon>
        <taxon>Spermatophyta</taxon>
        <taxon>Magnoliopsida</taxon>
        <taxon>eudicotyledons</taxon>
        <taxon>Gunneridae</taxon>
        <taxon>Pentapetalae</taxon>
        <taxon>rosids</taxon>
        <taxon>fabids</taxon>
        <taxon>Rosales</taxon>
        <taxon>Cannabaceae</taxon>
        <taxon>Trema</taxon>
    </lineage>
</organism>
<evidence type="ECO:0000313" key="3">
    <source>
        <dbReference type="Proteomes" id="UP000237000"/>
    </source>
</evidence>
<name>A0A2P5EA72_TREOI</name>
<comment type="caution">
    <text evidence="2">The sequence shown here is derived from an EMBL/GenBank/DDBJ whole genome shotgun (WGS) entry which is preliminary data.</text>
</comment>
<evidence type="ECO:0008006" key="4">
    <source>
        <dbReference type="Google" id="ProtNLM"/>
    </source>
</evidence>
<feature type="transmembrane region" description="Helical" evidence="1">
    <location>
        <begin position="34"/>
        <end position="58"/>
    </location>
</feature>
<dbReference type="PANTHER" id="PTHR34115">
    <property type="entry name" value="PROTEIN, PUTATIVE-RELATED"/>
    <property type="match status" value="1"/>
</dbReference>
<sequence>MSFDAIIVFTISVLAAFIQVEFQSKSWSPFDTHYWIMSTFLVVLSIYVVASAIVTIQVEAEKENDNGISSEISHVSEALASILLLIIILPVLGWIFLVIWTVYFVKTAYALVNAAIIELFDNLTKAIHGRFDNKEEDRLPGNTRKMVCEDKDKSGVSCDDVAVVDPFVLFKPAFKLISLLFTKLLMAHKVDYHQDMALKKTKKVVKIDVHEGLCVLSVEDISSIGDFSGFLGSTGKQTLPALAQVKA</sequence>
<evidence type="ECO:0000313" key="2">
    <source>
        <dbReference type="EMBL" id="PON82443.1"/>
    </source>
</evidence>
<dbReference type="OrthoDB" id="1724849at2759"/>
<protein>
    <recommendedName>
        <fullName evidence="4">Transmembrane protein</fullName>
    </recommendedName>
</protein>
<dbReference type="AlphaFoldDB" id="A0A2P5EA72"/>
<keyword evidence="1" id="KW-0472">Membrane</keyword>
<proteinExistence type="predicted"/>
<dbReference type="InParanoid" id="A0A2P5EA72"/>
<keyword evidence="1" id="KW-0812">Transmembrane</keyword>
<keyword evidence="1" id="KW-1133">Transmembrane helix</keyword>
<dbReference type="Proteomes" id="UP000237000">
    <property type="component" value="Unassembled WGS sequence"/>
</dbReference>
<reference evidence="3" key="1">
    <citation type="submission" date="2016-06" db="EMBL/GenBank/DDBJ databases">
        <title>Parallel loss of symbiosis genes in relatives of nitrogen-fixing non-legume Parasponia.</title>
        <authorList>
            <person name="Van Velzen R."/>
            <person name="Holmer R."/>
            <person name="Bu F."/>
            <person name="Rutten L."/>
            <person name="Van Zeijl A."/>
            <person name="Liu W."/>
            <person name="Santuari L."/>
            <person name="Cao Q."/>
            <person name="Sharma T."/>
            <person name="Shen D."/>
            <person name="Roswanjaya Y."/>
            <person name="Wardhani T."/>
            <person name="Kalhor M.S."/>
            <person name="Jansen J."/>
            <person name="Van den Hoogen J."/>
            <person name="Gungor B."/>
            <person name="Hartog M."/>
            <person name="Hontelez J."/>
            <person name="Verver J."/>
            <person name="Yang W.-C."/>
            <person name="Schijlen E."/>
            <person name="Repin R."/>
            <person name="Schilthuizen M."/>
            <person name="Schranz E."/>
            <person name="Heidstra R."/>
            <person name="Miyata K."/>
            <person name="Fedorova E."/>
            <person name="Kohlen W."/>
            <person name="Bisseling T."/>
            <person name="Smit S."/>
            <person name="Geurts R."/>
        </authorList>
    </citation>
    <scope>NUCLEOTIDE SEQUENCE [LARGE SCALE GENOMIC DNA]</scope>
    <source>
        <strain evidence="3">cv. RG33-2</strain>
    </source>
</reference>
<evidence type="ECO:0000256" key="1">
    <source>
        <dbReference type="SAM" id="Phobius"/>
    </source>
</evidence>
<dbReference type="EMBL" id="JXTC01000195">
    <property type="protein sequence ID" value="PON82443.1"/>
    <property type="molecule type" value="Genomic_DNA"/>
</dbReference>
<keyword evidence="3" id="KW-1185">Reference proteome</keyword>
<dbReference type="PANTHER" id="PTHR34115:SF13">
    <property type="entry name" value="RPB1A"/>
    <property type="match status" value="1"/>
</dbReference>
<dbReference type="InterPro" id="IPR053258">
    <property type="entry name" value="Ca-permeable_cation_channel"/>
</dbReference>
<feature type="transmembrane region" description="Helical" evidence="1">
    <location>
        <begin position="6"/>
        <end position="22"/>
    </location>
</feature>
<feature type="transmembrane region" description="Helical" evidence="1">
    <location>
        <begin position="78"/>
        <end position="105"/>
    </location>
</feature>
<gene>
    <name evidence="2" type="ORF">TorRG33x02_218110</name>
</gene>